<evidence type="ECO:0000313" key="1">
    <source>
        <dbReference type="EMBL" id="MPW26172.1"/>
    </source>
</evidence>
<accession>A0A6A7K9W9</accession>
<dbReference type="AlphaFoldDB" id="A0A6A7K9W9"/>
<dbReference type="Proteomes" id="UP000440004">
    <property type="component" value="Unassembled WGS sequence"/>
</dbReference>
<sequence length="113" mass="12745">MNLQNINDSVVFNENSFTKKIVYKDDKVLIFVLNFKVDQALPPHKHEESTVSLLVLSGAGEIRINDEVKELVQGMFLTAKGQDDFEIPRVTKDLSVLVTISPIPANDIYAKER</sequence>
<name>A0A6A7K9W9_9FIRM</name>
<reference evidence="1 2" key="1">
    <citation type="submission" date="2019-10" db="EMBL/GenBank/DDBJ databases">
        <title>Alkalibaculum tamaniensis sp.nov., a new alkaliphilic acetogen, isolated on methoxylated aromatics from a mud volcano.</title>
        <authorList>
            <person name="Khomyakova M.A."/>
            <person name="Merkel A.Y."/>
            <person name="Bonch-Osmolovskaya E.A."/>
            <person name="Slobodkin A.I."/>
        </authorList>
    </citation>
    <scope>NUCLEOTIDE SEQUENCE [LARGE SCALE GENOMIC DNA]</scope>
    <source>
        <strain evidence="1 2">M08DMB</strain>
    </source>
</reference>
<dbReference type="SUPFAM" id="SSF51182">
    <property type="entry name" value="RmlC-like cupins"/>
    <property type="match status" value="1"/>
</dbReference>
<dbReference type="InterPro" id="IPR011051">
    <property type="entry name" value="RmlC_Cupin_sf"/>
</dbReference>
<comment type="caution">
    <text evidence="1">The sequence shown here is derived from an EMBL/GenBank/DDBJ whole genome shotgun (WGS) entry which is preliminary data.</text>
</comment>
<dbReference type="InterPro" id="IPR014710">
    <property type="entry name" value="RmlC-like_jellyroll"/>
</dbReference>
<gene>
    <name evidence="1" type="ORF">GC105_10260</name>
</gene>
<keyword evidence="2" id="KW-1185">Reference proteome</keyword>
<proteinExistence type="predicted"/>
<dbReference type="EMBL" id="WHNX01000014">
    <property type="protein sequence ID" value="MPW26172.1"/>
    <property type="molecule type" value="Genomic_DNA"/>
</dbReference>
<dbReference type="Gene3D" id="2.60.120.10">
    <property type="entry name" value="Jelly Rolls"/>
    <property type="match status" value="1"/>
</dbReference>
<dbReference type="RefSeq" id="WP_152804413.1">
    <property type="nucleotide sequence ID" value="NZ_WHNX01000014.1"/>
</dbReference>
<evidence type="ECO:0000313" key="2">
    <source>
        <dbReference type="Proteomes" id="UP000440004"/>
    </source>
</evidence>
<protein>
    <submittedName>
        <fullName evidence="1">Cupin domain-containing protein</fullName>
    </submittedName>
</protein>
<organism evidence="1 2">
    <name type="scientific">Alkalibaculum sporogenes</name>
    <dbReference type="NCBI Taxonomy" id="2655001"/>
    <lineage>
        <taxon>Bacteria</taxon>
        <taxon>Bacillati</taxon>
        <taxon>Bacillota</taxon>
        <taxon>Clostridia</taxon>
        <taxon>Eubacteriales</taxon>
        <taxon>Eubacteriaceae</taxon>
        <taxon>Alkalibaculum</taxon>
    </lineage>
</organism>